<organism evidence="3 4">
    <name type="scientific">Arabis nemorensis</name>
    <dbReference type="NCBI Taxonomy" id="586526"/>
    <lineage>
        <taxon>Eukaryota</taxon>
        <taxon>Viridiplantae</taxon>
        <taxon>Streptophyta</taxon>
        <taxon>Embryophyta</taxon>
        <taxon>Tracheophyta</taxon>
        <taxon>Spermatophyta</taxon>
        <taxon>Magnoliopsida</taxon>
        <taxon>eudicotyledons</taxon>
        <taxon>Gunneridae</taxon>
        <taxon>Pentapetalae</taxon>
        <taxon>rosids</taxon>
        <taxon>malvids</taxon>
        <taxon>Brassicales</taxon>
        <taxon>Brassicaceae</taxon>
        <taxon>Arabideae</taxon>
        <taxon>Arabis</taxon>
    </lineage>
</organism>
<dbReference type="PANTHER" id="PTHR33565:SF11">
    <property type="entry name" value="DORMANCY-ASSOCIATED PROTEIN HOMOLOG 1"/>
    <property type="match status" value="1"/>
</dbReference>
<comment type="similarity">
    <text evidence="1">Belongs to the DRM1/ARP family.</text>
</comment>
<dbReference type="PANTHER" id="PTHR33565">
    <property type="entry name" value="DORMANCY-ASSOCIATED PROTEIN 1"/>
    <property type="match status" value="1"/>
</dbReference>
<dbReference type="OrthoDB" id="1902663at2759"/>
<protein>
    <submittedName>
        <fullName evidence="3">Uncharacterized protein</fullName>
    </submittedName>
</protein>
<name>A0A565BK70_9BRAS</name>
<dbReference type="Proteomes" id="UP000489600">
    <property type="component" value="Unassembled WGS sequence"/>
</dbReference>
<feature type="region of interest" description="Disordered" evidence="2">
    <location>
        <begin position="1"/>
        <end position="67"/>
    </location>
</feature>
<evidence type="ECO:0000256" key="1">
    <source>
        <dbReference type="ARBA" id="ARBA00010502"/>
    </source>
</evidence>
<evidence type="ECO:0000313" key="3">
    <source>
        <dbReference type="EMBL" id="VVB02031.1"/>
    </source>
</evidence>
<proteinExistence type="inferred from homology"/>
<evidence type="ECO:0000313" key="4">
    <source>
        <dbReference type="Proteomes" id="UP000489600"/>
    </source>
</evidence>
<gene>
    <name evidence="3" type="ORF">ANE_LOCUS12475</name>
</gene>
<sequence>MWDETVAGPKPEHGLGRLRNKITAQPIDIKGAGESSSSKAVLTSPASAGSPRTPTTPGSARKENVWRSVFHPGSNIATRGMGTNLFDKPSHPNSPTVYDWYVLHLRYTATIQGASTVEPRRGSDMHHLDPFTTFCVLDSSISTICVGFNGGHASSCLL</sequence>
<reference evidence="3" key="1">
    <citation type="submission" date="2019-07" db="EMBL/GenBank/DDBJ databases">
        <authorList>
            <person name="Dittberner H."/>
        </authorList>
    </citation>
    <scope>NUCLEOTIDE SEQUENCE [LARGE SCALE GENOMIC DNA]</scope>
</reference>
<evidence type="ECO:0000256" key="2">
    <source>
        <dbReference type="SAM" id="MobiDB-lite"/>
    </source>
</evidence>
<feature type="compositionally biased region" description="Polar residues" evidence="2">
    <location>
        <begin position="34"/>
        <end position="58"/>
    </location>
</feature>
<comment type="caution">
    <text evidence="3">The sequence shown here is derived from an EMBL/GenBank/DDBJ whole genome shotgun (WGS) entry which is preliminary data.</text>
</comment>
<accession>A0A565BK70</accession>
<dbReference type="InterPro" id="IPR008406">
    <property type="entry name" value="DRM/ARP"/>
</dbReference>
<dbReference type="Pfam" id="PF05564">
    <property type="entry name" value="Auxin_repressed"/>
    <property type="match status" value="1"/>
</dbReference>
<dbReference type="AlphaFoldDB" id="A0A565BK70"/>
<keyword evidence="4" id="KW-1185">Reference proteome</keyword>
<dbReference type="EMBL" id="CABITT030000004">
    <property type="protein sequence ID" value="VVB02031.1"/>
    <property type="molecule type" value="Genomic_DNA"/>
</dbReference>